<keyword evidence="2" id="KW-1185">Reference proteome</keyword>
<evidence type="ECO:0000313" key="2">
    <source>
        <dbReference type="Proteomes" id="UP000003781"/>
    </source>
</evidence>
<proteinExistence type="predicted"/>
<name>A3IJF9_9CHRO</name>
<dbReference type="EMBL" id="AAXW01000002">
    <property type="protein sequence ID" value="EAZ93941.1"/>
    <property type="molecule type" value="Genomic_DNA"/>
</dbReference>
<reference evidence="1 2" key="1">
    <citation type="submission" date="2007-03" db="EMBL/GenBank/DDBJ databases">
        <authorList>
            <person name="Stal L."/>
            <person name="Ferriera S."/>
            <person name="Johnson J."/>
            <person name="Kravitz S."/>
            <person name="Beeson K."/>
            <person name="Sutton G."/>
            <person name="Rogers Y.-H."/>
            <person name="Friedman R."/>
            <person name="Frazier M."/>
            <person name="Venter J.C."/>
        </authorList>
    </citation>
    <scope>NUCLEOTIDE SEQUENCE [LARGE SCALE GENOMIC DNA]</scope>
    <source>
        <strain evidence="1 2">CCY0110</strain>
    </source>
</reference>
<dbReference type="AlphaFoldDB" id="A3IJF9"/>
<sequence>MTIFIMLPLKQNLSVKIMGKLRLFYVPRVRR</sequence>
<evidence type="ECO:0000313" key="1">
    <source>
        <dbReference type="EMBL" id="EAZ93941.1"/>
    </source>
</evidence>
<organism evidence="1 2">
    <name type="scientific">Crocosphaera chwakensis CCY0110</name>
    <dbReference type="NCBI Taxonomy" id="391612"/>
    <lineage>
        <taxon>Bacteria</taxon>
        <taxon>Bacillati</taxon>
        <taxon>Cyanobacteriota</taxon>
        <taxon>Cyanophyceae</taxon>
        <taxon>Oscillatoriophycideae</taxon>
        <taxon>Chroococcales</taxon>
        <taxon>Aphanothecaceae</taxon>
        <taxon>Crocosphaera</taxon>
        <taxon>Crocosphaera chwakensis</taxon>
    </lineage>
</organism>
<gene>
    <name evidence="1" type="ORF">CY0110_19137</name>
</gene>
<accession>A3IJF9</accession>
<comment type="caution">
    <text evidence="1">The sequence shown here is derived from an EMBL/GenBank/DDBJ whole genome shotgun (WGS) entry which is preliminary data.</text>
</comment>
<protein>
    <submittedName>
        <fullName evidence="1">Uncharacterized protein</fullName>
    </submittedName>
</protein>
<dbReference type="Proteomes" id="UP000003781">
    <property type="component" value="Unassembled WGS sequence"/>
</dbReference>